<feature type="domain" description="MurNAc-LAA" evidence="1">
    <location>
        <begin position="1"/>
        <end position="73"/>
    </location>
</feature>
<organism evidence="2 3">
    <name type="scientific">Deinococcus lacus</name>
    <dbReference type="NCBI Taxonomy" id="392561"/>
    <lineage>
        <taxon>Bacteria</taxon>
        <taxon>Thermotogati</taxon>
        <taxon>Deinococcota</taxon>
        <taxon>Deinococci</taxon>
        <taxon>Deinococcales</taxon>
        <taxon>Deinococcaceae</taxon>
        <taxon>Deinococcus</taxon>
    </lineage>
</organism>
<evidence type="ECO:0000313" key="3">
    <source>
        <dbReference type="Proteomes" id="UP001596297"/>
    </source>
</evidence>
<dbReference type="CDD" id="cd02696">
    <property type="entry name" value="MurNAc-LAA"/>
    <property type="match status" value="1"/>
</dbReference>
<dbReference type="Gene3D" id="3.40.630.40">
    <property type="entry name" value="Zn-dependent exopeptidases"/>
    <property type="match status" value="1"/>
</dbReference>
<dbReference type="InterPro" id="IPR002508">
    <property type="entry name" value="MurNAc-LAA_cat"/>
</dbReference>
<dbReference type="Pfam" id="PF01520">
    <property type="entry name" value="Amidase_3"/>
    <property type="match status" value="1"/>
</dbReference>
<dbReference type="EMBL" id="JBHSWD010000002">
    <property type="protein sequence ID" value="MFC6592812.1"/>
    <property type="molecule type" value="Genomic_DNA"/>
</dbReference>
<keyword evidence="3" id="KW-1185">Reference proteome</keyword>
<dbReference type="SMART" id="SM00646">
    <property type="entry name" value="Ami_3"/>
    <property type="match status" value="1"/>
</dbReference>
<proteinExistence type="predicted"/>
<accession>A0ABW1YGZ1</accession>
<reference evidence="3" key="1">
    <citation type="journal article" date="2019" name="Int. J. Syst. Evol. Microbiol.">
        <title>The Global Catalogue of Microorganisms (GCM) 10K type strain sequencing project: providing services to taxonomists for standard genome sequencing and annotation.</title>
        <authorList>
            <consortium name="The Broad Institute Genomics Platform"/>
            <consortium name="The Broad Institute Genome Sequencing Center for Infectious Disease"/>
            <person name="Wu L."/>
            <person name="Ma J."/>
        </authorList>
    </citation>
    <scope>NUCLEOTIDE SEQUENCE [LARGE SCALE GENOMIC DNA]</scope>
    <source>
        <strain evidence="3">CGMCC 1.15772</strain>
    </source>
</reference>
<comment type="caution">
    <text evidence="2">The sequence shown here is derived from an EMBL/GenBank/DDBJ whole genome shotgun (WGS) entry which is preliminary data.</text>
</comment>
<protein>
    <submittedName>
        <fullName evidence="2">N-acetylmuramoyl-L-alanine amidase</fullName>
    </submittedName>
</protein>
<gene>
    <name evidence="2" type="ORF">ACFP81_12945</name>
</gene>
<dbReference type="SUPFAM" id="SSF53187">
    <property type="entry name" value="Zn-dependent exopeptidases"/>
    <property type="match status" value="1"/>
</dbReference>
<dbReference type="Proteomes" id="UP001596297">
    <property type="component" value="Unassembled WGS sequence"/>
</dbReference>
<evidence type="ECO:0000259" key="1">
    <source>
        <dbReference type="SMART" id="SM00646"/>
    </source>
</evidence>
<evidence type="ECO:0000313" key="2">
    <source>
        <dbReference type="EMBL" id="MFC6592812.1"/>
    </source>
</evidence>
<dbReference type="RefSeq" id="WP_380084012.1">
    <property type="nucleotide sequence ID" value="NZ_JBHSWD010000002.1"/>
</dbReference>
<name>A0ABW1YGZ1_9DEIO</name>
<sequence>MPLAQAIQGRMVAALPEQGDDGVHQADLALTRPTTQPSVLVEVGYLTDAGNLRTLMSAAGQENYAQAVTAGIVDFVREAAR</sequence>